<reference evidence="1" key="2">
    <citation type="submission" date="2022-01" db="EMBL/GenBank/DDBJ databases">
        <authorList>
            <person name="Yamashiro T."/>
            <person name="Shiraishi A."/>
            <person name="Satake H."/>
            <person name="Nakayama K."/>
        </authorList>
    </citation>
    <scope>NUCLEOTIDE SEQUENCE</scope>
</reference>
<keyword evidence="2" id="KW-1185">Reference proteome</keyword>
<comment type="caution">
    <text evidence="1">The sequence shown here is derived from an EMBL/GenBank/DDBJ whole genome shotgun (WGS) entry which is preliminary data.</text>
</comment>
<dbReference type="Proteomes" id="UP001151760">
    <property type="component" value="Unassembled WGS sequence"/>
</dbReference>
<accession>A0ABQ5EJT9</accession>
<sequence>MSGPIPSLFLRNPIIIEGCPSNLKIPCNIGHAHMEKTYLDLNSPLNVMTRMLYNWIMRRKLDPKEDPNRGVSNFTGRIKGMHVFVGNFTYVIDFMILEDISSIVDARLSQVVLRKPFVEISNMTHDPSLWVVMFTDEINEIAYKMPHKIEQYDSLSDLEKEHTKLVYLRNEDDKRRKWNKRELTLYLMRSSLEVPRKFSDEDY</sequence>
<evidence type="ECO:0008006" key="3">
    <source>
        <dbReference type="Google" id="ProtNLM"/>
    </source>
</evidence>
<dbReference type="EMBL" id="BQNB010016372">
    <property type="protein sequence ID" value="GJT51023.1"/>
    <property type="molecule type" value="Genomic_DNA"/>
</dbReference>
<organism evidence="1 2">
    <name type="scientific">Tanacetum coccineum</name>
    <dbReference type="NCBI Taxonomy" id="301880"/>
    <lineage>
        <taxon>Eukaryota</taxon>
        <taxon>Viridiplantae</taxon>
        <taxon>Streptophyta</taxon>
        <taxon>Embryophyta</taxon>
        <taxon>Tracheophyta</taxon>
        <taxon>Spermatophyta</taxon>
        <taxon>Magnoliopsida</taxon>
        <taxon>eudicotyledons</taxon>
        <taxon>Gunneridae</taxon>
        <taxon>Pentapetalae</taxon>
        <taxon>asterids</taxon>
        <taxon>campanulids</taxon>
        <taxon>Asterales</taxon>
        <taxon>Asteraceae</taxon>
        <taxon>Asteroideae</taxon>
        <taxon>Anthemideae</taxon>
        <taxon>Anthemidinae</taxon>
        <taxon>Tanacetum</taxon>
    </lineage>
</organism>
<name>A0ABQ5EJT9_9ASTR</name>
<reference evidence="1" key="1">
    <citation type="journal article" date="2022" name="Int. J. Mol. Sci.">
        <title>Draft Genome of Tanacetum Coccineum: Genomic Comparison of Closely Related Tanacetum-Family Plants.</title>
        <authorList>
            <person name="Yamashiro T."/>
            <person name="Shiraishi A."/>
            <person name="Nakayama K."/>
            <person name="Satake H."/>
        </authorList>
    </citation>
    <scope>NUCLEOTIDE SEQUENCE</scope>
</reference>
<protein>
    <recommendedName>
        <fullName evidence="3">MAK10-like protein</fullName>
    </recommendedName>
</protein>
<evidence type="ECO:0000313" key="1">
    <source>
        <dbReference type="EMBL" id="GJT51023.1"/>
    </source>
</evidence>
<evidence type="ECO:0000313" key="2">
    <source>
        <dbReference type="Proteomes" id="UP001151760"/>
    </source>
</evidence>
<gene>
    <name evidence="1" type="ORF">Tco_0977180</name>
</gene>
<proteinExistence type="predicted"/>